<feature type="compositionally biased region" description="Basic and acidic residues" evidence="4">
    <location>
        <begin position="303"/>
        <end position="317"/>
    </location>
</feature>
<dbReference type="RefSeq" id="XP_003666821.1">
    <property type="nucleotide sequence ID" value="XM_003666773.1"/>
</dbReference>
<dbReference type="EMBL" id="CP003008">
    <property type="protein sequence ID" value="AEO61576.1"/>
    <property type="molecule type" value="Genomic_DNA"/>
</dbReference>
<dbReference type="KEGG" id="mtm:MYCTH_109232"/>
<dbReference type="VEuPathDB" id="FungiDB:MYCTH_109232"/>
<dbReference type="STRING" id="573729.G2QPR3"/>
<dbReference type="GeneID" id="11507028"/>
<feature type="compositionally biased region" description="Polar residues" evidence="4">
    <location>
        <begin position="285"/>
        <end position="295"/>
    </location>
</feature>
<organism evidence="6 7">
    <name type="scientific">Thermothelomyces thermophilus (strain ATCC 42464 / BCRC 31852 / DSM 1799)</name>
    <name type="common">Sporotrichum thermophile</name>
    <dbReference type="NCBI Taxonomy" id="573729"/>
    <lineage>
        <taxon>Eukaryota</taxon>
        <taxon>Fungi</taxon>
        <taxon>Dikarya</taxon>
        <taxon>Ascomycota</taxon>
        <taxon>Pezizomycotina</taxon>
        <taxon>Sordariomycetes</taxon>
        <taxon>Sordariomycetidae</taxon>
        <taxon>Sordariales</taxon>
        <taxon>Chaetomiaceae</taxon>
        <taxon>Thermothelomyces</taxon>
    </lineage>
</organism>
<accession>G2QPR3</accession>
<feature type="compositionally biased region" description="Low complexity" evidence="4">
    <location>
        <begin position="254"/>
        <end position="263"/>
    </location>
</feature>
<feature type="region of interest" description="Disordered" evidence="4">
    <location>
        <begin position="353"/>
        <end position="418"/>
    </location>
</feature>
<dbReference type="GO" id="GO:0005634">
    <property type="term" value="C:nucleus"/>
    <property type="evidence" value="ECO:0007669"/>
    <property type="project" value="UniProtKB-SubCell"/>
</dbReference>
<dbReference type="GO" id="GO:0006338">
    <property type="term" value="P:chromatin remodeling"/>
    <property type="evidence" value="ECO:0007669"/>
    <property type="project" value="UniProtKB-ARBA"/>
</dbReference>
<dbReference type="Gene3D" id="2.40.50.40">
    <property type="match status" value="1"/>
</dbReference>
<dbReference type="Pfam" id="PF00385">
    <property type="entry name" value="Chromo"/>
    <property type="match status" value="1"/>
</dbReference>
<dbReference type="Proteomes" id="UP000007322">
    <property type="component" value="Chromosome 7"/>
</dbReference>
<feature type="compositionally biased region" description="Polar residues" evidence="4">
    <location>
        <begin position="1223"/>
        <end position="1234"/>
    </location>
</feature>
<feature type="compositionally biased region" description="Low complexity" evidence="4">
    <location>
        <begin position="1235"/>
        <end position="1245"/>
    </location>
</feature>
<feature type="region of interest" description="Disordered" evidence="4">
    <location>
        <begin position="986"/>
        <end position="1011"/>
    </location>
</feature>
<keyword evidence="7" id="KW-1185">Reference proteome</keyword>
<proteinExistence type="predicted"/>
<dbReference type="SMART" id="SM00298">
    <property type="entry name" value="CHROMO"/>
    <property type="match status" value="1"/>
</dbReference>
<feature type="region of interest" description="Disordered" evidence="4">
    <location>
        <begin position="1405"/>
        <end position="1459"/>
    </location>
</feature>
<feature type="region of interest" description="Disordered" evidence="4">
    <location>
        <begin position="1"/>
        <end position="28"/>
    </location>
</feature>
<dbReference type="SUPFAM" id="SSF54160">
    <property type="entry name" value="Chromo domain-like"/>
    <property type="match status" value="1"/>
</dbReference>
<feature type="compositionally biased region" description="Gly residues" evidence="4">
    <location>
        <begin position="1405"/>
        <end position="1414"/>
    </location>
</feature>
<dbReference type="PROSITE" id="PS50013">
    <property type="entry name" value="CHROMO_2"/>
    <property type="match status" value="1"/>
</dbReference>
<feature type="compositionally biased region" description="Acidic residues" evidence="4">
    <location>
        <begin position="142"/>
        <end position="152"/>
    </location>
</feature>
<reference evidence="6 7" key="1">
    <citation type="journal article" date="2011" name="Nat. Biotechnol.">
        <title>Comparative genomic analysis of the thermophilic biomass-degrading fungi Myceliophthora thermophila and Thielavia terrestris.</title>
        <authorList>
            <person name="Berka R.M."/>
            <person name="Grigoriev I.V."/>
            <person name="Otillar R."/>
            <person name="Salamov A."/>
            <person name="Grimwood J."/>
            <person name="Reid I."/>
            <person name="Ishmael N."/>
            <person name="John T."/>
            <person name="Darmond C."/>
            <person name="Moisan M.-C."/>
            <person name="Henrissat B."/>
            <person name="Coutinho P.M."/>
            <person name="Lombard V."/>
            <person name="Natvig D.O."/>
            <person name="Lindquist E."/>
            <person name="Schmutz J."/>
            <person name="Lucas S."/>
            <person name="Harris P."/>
            <person name="Powlowski J."/>
            <person name="Bellemare A."/>
            <person name="Taylor D."/>
            <person name="Butler G."/>
            <person name="de Vries R.P."/>
            <person name="Allijn I.E."/>
            <person name="van den Brink J."/>
            <person name="Ushinsky S."/>
            <person name="Storms R."/>
            <person name="Powell A.J."/>
            <person name="Paulsen I.T."/>
            <person name="Elbourne L.D.H."/>
            <person name="Baker S.E."/>
            <person name="Magnuson J."/>
            <person name="LaBoissiere S."/>
            <person name="Clutterbuck A.J."/>
            <person name="Martinez D."/>
            <person name="Wogulis M."/>
            <person name="de Leon A.L."/>
            <person name="Rey M.W."/>
            <person name="Tsang A."/>
        </authorList>
    </citation>
    <scope>NUCLEOTIDE SEQUENCE [LARGE SCALE GENOMIC DNA]</scope>
    <source>
        <strain evidence="7">ATCC 42464 / BCRC 31852 / DSM 1799</strain>
    </source>
</reference>
<feature type="domain" description="Chromo" evidence="5">
    <location>
        <begin position="39"/>
        <end position="77"/>
    </location>
</feature>
<comment type="subunit">
    <text evidence="2">Component of the NuA4 histone acetyltransferase complex.</text>
</comment>
<feature type="region of interest" description="Disordered" evidence="4">
    <location>
        <begin position="1303"/>
        <end position="1323"/>
    </location>
</feature>
<dbReference type="InterPro" id="IPR000953">
    <property type="entry name" value="Chromo/chromo_shadow_dom"/>
</dbReference>
<keyword evidence="3" id="KW-0539">Nucleus</keyword>
<evidence type="ECO:0000256" key="3">
    <source>
        <dbReference type="ARBA" id="ARBA00023242"/>
    </source>
</evidence>
<dbReference type="InterPro" id="IPR023780">
    <property type="entry name" value="Chromo_domain"/>
</dbReference>
<dbReference type="OrthoDB" id="436852at2759"/>
<dbReference type="OMA" id="IIWDPLA"/>
<dbReference type="eggNOG" id="KOG1911">
    <property type="taxonomic scope" value="Eukaryota"/>
</dbReference>
<dbReference type="InterPro" id="IPR023779">
    <property type="entry name" value="Chromodomain_CS"/>
</dbReference>
<gene>
    <name evidence="6" type="ORF">MYCTH_109232</name>
</gene>
<feature type="compositionally biased region" description="Polar residues" evidence="4">
    <location>
        <begin position="230"/>
        <end position="245"/>
    </location>
</feature>
<dbReference type="InterPro" id="IPR016197">
    <property type="entry name" value="Chromo-like_dom_sf"/>
</dbReference>
<feature type="region of interest" description="Disordered" evidence="4">
    <location>
        <begin position="435"/>
        <end position="474"/>
    </location>
</feature>
<sequence length="1459" mass="162947">MFQVNPKASFRPAASDKDDSDDSISVTSTVSLHDPDQEYVVEAILAERQHTNGTMYYLIKWEDYPLHESTWEPESNLGPELKALWEEEKAKHATGELEPFDIRIFEEAQKQARKEKLERHHRRNRKRKRLGLPLTSPFNTDSSDEEAEEESGIETSGADEPVKEALRQSQQRARKRAPSPKPASVSAAGPLIGSSRRLSEGGRPSSVVWEAQTDLSSAVPERRQPVPSRTGYQGSSNKSASTATPDTAPKSNGRPAIALATTTAPPPRPSGTSSRKTFTAKKSAAQPTGNIFTSGKTRKPRASLKDSMSDPTKDPKLFRKHRQRWQAYKRSRDKEDLPPLDVSRLELYDLRRTQSLSAQSPGGFAMSPARVLPSQQENDHGPPLGHSQALTATIDDPMPAVPGAEAAHQKKKRKSVRFQVSDDSENLYAFVQESEQADHDSPVAQGRSKPSPLPCQLQEPGSDGSAPVPDSQDSDKTLVLGKLLVEATFTGLPRESSSELSWLPDFLARKTLDFSHTCFSGNAAAKFNSLLKDRLASGTITSKDTDQAIIARVADNLTVRLLALYYGQTEYNVLVYPTKCDEWKSILSGLVPAGPSEAMLGYLIFASPEDCRRMLPSPIPSLQFQSQIIEQPRPNAGVQNGLSARELLLKRLFDFDYNKLLPTVLLERPLAEHYFFLAIPKTRKEIEYTLCHWLRARNPKCQIFTSQQSGGWDAFRSVVETIPGVVIIHEMLAWSLRRFPNLARYLVSRNDEYWCISEPVDGLPLYPSISVAQCPAPPGDVRLTRLFPYRTVFLLTPSFLVSEPRRSLEFFEWFTSQWVGKFAYRLVTAYNIHEYLSELAEDKYRAREEMLKCPGNTQPDIEANLRGLTRDDCSCRYAVANMAADLHLTRLLHAGAEAQDEDNSSLIYADPSIDPNDEQSLVNWFGWWATLRADQFRKFHVIGSSQSMKLHGCGRGERFVRIPKYSKVTLNDPDAVLEVVQEMNDQADTAKASTHNHDESSLQMPSDRVSRPRFRDGPWSFRSNLIRTEDSECFADYLSSLTRLPGGKSLWGLYKFPVSWFDLEMATHFGDFSARYSRIHDWFKFTFPFGRSATDSAAQKWGEKYNTYVGFFYTIIDREWDYPDVVPPQKPLERHPWIAVYRPVNPHRTPYTRCEVIIWDPAARTRYPNGQAPAEKDLIFMQRQLIQHVRYHCDEKNHGTWLDQARGWKRVALGPPFDPSPEPSRQQSDSRSFPSDNTSDTDSSSLFVDQHHHQTNDEHFAMDLADVRPSISGNGGKANSEEGEDAEIDLAEYDDEQIRVIFHPPRGNNHSQSRLRNACSSRGAPPFRSRCINRLYEEARLARARNGGGGGGGDGDEGVTHMRYTFVPTLDWYREQQAEGRGFAHVNVDSWEGIFGLLKIGNGGSKGKGAGGGSATATATATASGGGGKSSSRGDAGVDGASTRTRGGADSGWESAGSG</sequence>
<evidence type="ECO:0000313" key="6">
    <source>
        <dbReference type="EMBL" id="AEO61576.1"/>
    </source>
</evidence>
<comment type="subcellular location">
    <subcellularLocation>
        <location evidence="1">Nucleus</location>
    </subcellularLocation>
</comment>
<feature type="region of interest" description="Disordered" evidence="4">
    <location>
        <begin position="113"/>
        <end position="340"/>
    </location>
</feature>
<feature type="compositionally biased region" description="Basic residues" evidence="4">
    <location>
        <begin position="119"/>
        <end position="130"/>
    </location>
</feature>
<dbReference type="HOGENOM" id="CLU_002208_0_0_1"/>
<dbReference type="CDD" id="cd18966">
    <property type="entry name" value="chromodomain"/>
    <property type="match status" value="1"/>
</dbReference>
<protein>
    <recommendedName>
        <fullName evidence="5">Chromo domain-containing protein</fullName>
    </recommendedName>
</protein>
<evidence type="ECO:0000256" key="4">
    <source>
        <dbReference type="SAM" id="MobiDB-lite"/>
    </source>
</evidence>
<evidence type="ECO:0000256" key="2">
    <source>
        <dbReference type="ARBA" id="ARBA00011353"/>
    </source>
</evidence>
<feature type="region of interest" description="Disordered" evidence="4">
    <location>
        <begin position="1212"/>
        <end position="1245"/>
    </location>
</feature>
<name>G2QPR3_THET4</name>
<dbReference type="PROSITE" id="PS00598">
    <property type="entry name" value="CHROMO_1"/>
    <property type="match status" value="1"/>
</dbReference>
<dbReference type="InParanoid" id="G2QPR3"/>
<evidence type="ECO:0000259" key="5">
    <source>
        <dbReference type="PROSITE" id="PS50013"/>
    </source>
</evidence>
<feature type="compositionally biased region" description="Basic residues" evidence="4">
    <location>
        <begin position="318"/>
        <end position="329"/>
    </location>
</feature>
<evidence type="ECO:0000256" key="1">
    <source>
        <dbReference type="ARBA" id="ARBA00004123"/>
    </source>
</evidence>
<feature type="compositionally biased region" description="Basic and acidic residues" evidence="4">
    <location>
        <begin position="330"/>
        <end position="340"/>
    </location>
</feature>
<feature type="compositionally biased region" description="Polar residues" evidence="4">
    <location>
        <begin position="1308"/>
        <end position="1320"/>
    </location>
</feature>
<evidence type="ECO:0000313" key="7">
    <source>
        <dbReference type="Proteomes" id="UP000007322"/>
    </source>
</evidence>